<evidence type="ECO:0000259" key="16">
    <source>
        <dbReference type="Pfam" id="PF02776"/>
    </source>
</evidence>
<dbReference type="FunFam" id="3.40.50.970:FF:000007">
    <property type="entry name" value="Acetolactate synthase"/>
    <property type="match status" value="1"/>
</dbReference>
<proteinExistence type="inferred from homology"/>
<evidence type="ECO:0000256" key="10">
    <source>
        <dbReference type="ARBA" id="ARBA00022842"/>
    </source>
</evidence>
<evidence type="ECO:0000256" key="9">
    <source>
        <dbReference type="ARBA" id="ARBA00022723"/>
    </source>
</evidence>
<evidence type="ECO:0000256" key="3">
    <source>
        <dbReference type="ARBA" id="ARBA00004974"/>
    </source>
</evidence>
<evidence type="ECO:0000259" key="14">
    <source>
        <dbReference type="Pfam" id="PF00205"/>
    </source>
</evidence>
<evidence type="ECO:0000256" key="11">
    <source>
        <dbReference type="ARBA" id="ARBA00023052"/>
    </source>
</evidence>
<accession>A0A160V7Q3</accession>
<gene>
    <name evidence="17" type="ORF">MGWOODY_Clf3022</name>
</gene>
<dbReference type="PROSITE" id="PS00187">
    <property type="entry name" value="TPP_ENZYMES"/>
    <property type="match status" value="1"/>
</dbReference>
<feature type="domain" description="Thiamine pyrophosphate enzyme TPP-binding" evidence="15">
    <location>
        <begin position="385"/>
        <end position="533"/>
    </location>
</feature>
<dbReference type="GO" id="GO:0003984">
    <property type="term" value="F:acetolactate synthase activity"/>
    <property type="evidence" value="ECO:0007669"/>
    <property type="project" value="UniProtKB-EC"/>
</dbReference>
<evidence type="ECO:0000256" key="5">
    <source>
        <dbReference type="ARBA" id="ARBA00007812"/>
    </source>
</evidence>
<dbReference type="InterPro" id="IPR045229">
    <property type="entry name" value="TPP_enz"/>
</dbReference>
<dbReference type="NCBIfam" id="TIGR00118">
    <property type="entry name" value="acolac_lg"/>
    <property type="match status" value="1"/>
</dbReference>
<dbReference type="InterPro" id="IPR029035">
    <property type="entry name" value="DHS-like_NAD/FAD-binding_dom"/>
</dbReference>
<dbReference type="SUPFAM" id="SSF52467">
    <property type="entry name" value="DHS-like NAD/FAD-binding domain"/>
    <property type="match status" value="1"/>
</dbReference>
<keyword evidence="9" id="KW-0479">Metal-binding</keyword>
<protein>
    <recommendedName>
        <fullName evidence="6">acetolactate synthase</fullName>
        <ecNumber evidence="6">2.2.1.6</ecNumber>
    </recommendedName>
</protein>
<comment type="pathway">
    <text evidence="3">Amino-acid biosynthesis; L-isoleucine biosynthesis; L-isoleucine from 2-oxobutanoate: step 1/4.</text>
</comment>
<keyword evidence="8 17" id="KW-0808">Transferase</keyword>
<evidence type="ECO:0000256" key="2">
    <source>
        <dbReference type="ARBA" id="ARBA00001964"/>
    </source>
</evidence>
<dbReference type="Pfam" id="PF00205">
    <property type="entry name" value="TPP_enzyme_M"/>
    <property type="match status" value="1"/>
</dbReference>
<dbReference type="InterPro" id="IPR012001">
    <property type="entry name" value="Thiamin_PyroP_enz_TPP-bd_dom"/>
</dbReference>
<dbReference type="PANTHER" id="PTHR18968">
    <property type="entry name" value="THIAMINE PYROPHOSPHATE ENZYMES"/>
    <property type="match status" value="1"/>
</dbReference>
<evidence type="ECO:0000256" key="6">
    <source>
        <dbReference type="ARBA" id="ARBA00013145"/>
    </source>
</evidence>
<comment type="cofactor">
    <cofactor evidence="1">
        <name>Mg(2+)</name>
        <dbReference type="ChEBI" id="CHEBI:18420"/>
    </cofactor>
</comment>
<dbReference type="FunFam" id="3.40.50.1220:FF:000008">
    <property type="entry name" value="Acetolactate synthase"/>
    <property type="match status" value="1"/>
</dbReference>
<dbReference type="GO" id="GO:0009097">
    <property type="term" value="P:isoleucine biosynthetic process"/>
    <property type="evidence" value="ECO:0007669"/>
    <property type="project" value="UniProtKB-UniPathway"/>
</dbReference>
<feature type="domain" description="Thiamine pyrophosphate enzyme central" evidence="14">
    <location>
        <begin position="194"/>
        <end position="329"/>
    </location>
</feature>
<dbReference type="CDD" id="cd02015">
    <property type="entry name" value="TPP_AHAS"/>
    <property type="match status" value="1"/>
</dbReference>
<comment type="pathway">
    <text evidence="4">Amino-acid biosynthesis; L-valine biosynthesis; L-valine from pyruvate: step 1/4.</text>
</comment>
<dbReference type="GO" id="GO:0050660">
    <property type="term" value="F:flavin adenine dinucleotide binding"/>
    <property type="evidence" value="ECO:0007669"/>
    <property type="project" value="InterPro"/>
</dbReference>
<dbReference type="CDD" id="cd07035">
    <property type="entry name" value="TPP_PYR_POX_like"/>
    <property type="match status" value="1"/>
</dbReference>
<dbReference type="GO" id="GO:0000287">
    <property type="term" value="F:magnesium ion binding"/>
    <property type="evidence" value="ECO:0007669"/>
    <property type="project" value="InterPro"/>
</dbReference>
<dbReference type="InterPro" id="IPR012000">
    <property type="entry name" value="Thiamin_PyroP_enz_cen_dom"/>
</dbReference>
<dbReference type="Gene3D" id="3.40.50.970">
    <property type="match status" value="2"/>
</dbReference>
<dbReference type="InterPro" id="IPR000399">
    <property type="entry name" value="TPP-bd_CS"/>
</dbReference>
<dbReference type="GO" id="GO:0030976">
    <property type="term" value="F:thiamine pyrophosphate binding"/>
    <property type="evidence" value="ECO:0007669"/>
    <property type="project" value="InterPro"/>
</dbReference>
<dbReference type="InterPro" id="IPR012846">
    <property type="entry name" value="Acetolactate_synth_lsu"/>
</dbReference>
<dbReference type="Pfam" id="PF02776">
    <property type="entry name" value="TPP_enzyme_N"/>
    <property type="match status" value="1"/>
</dbReference>
<dbReference type="InterPro" id="IPR011766">
    <property type="entry name" value="TPP_enzyme_TPP-bd"/>
</dbReference>
<dbReference type="AlphaFoldDB" id="A0A160V7Q3"/>
<evidence type="ECO:0000313" key="17">
    <source>
        <dbReference type="EMBL" id="CUV01934.1"/>
    </source>
</evidence>
<comment type="similarity">
    <text evidence="5 13">Belongs to the TPP enzyme family.</text>
</comment>
<comment type="cofactor">
    <cofactor evidence="2">
        <name>thiamine diphosphate</name>
        <dbReference type="ChEBI" id="CHEBI:58937"/>
    </cofactor>
</comment>
<dbReference type="InterPro" id="IPR029061">
    <property type="entry name" value="THDP-binding"/>
</dbReference>
<keyword evidence="7" id="KW-0028">Amino-acid biosynthesis</keyword>
<dbReference type="UniPathway" id="UPA00049">
    <property type="reaction ID" value="UER00059"/>
</dbReference>
<keyword evidence="12" id="KW-0100">Branched-chain amino acid biosynthesis</keyword>
<dbReference type="GO" id="GO:0005948">
    <property type="term" value="C:acetolactate synthase complex"/>
    <property type="evidence" value="ECO:0007669"/>
    <property type="project" value="TreeGrafter"/>
</dbReference>
<evidence type="ECO:0000256" key="12">
    <source>
        <dbReference type="ARBA" id="ARBA00023304"/>
    </source>
</evidence>
<dbReference type="PANTHER" id="PTHR18968:SF13">
    <property type="entry name" value="ACETOLACTATE SYNTHASE CATALYTIC SUBUNIT, MITOCHONDRIAL"/>
    <property type="match status" value="1"/>
</dbReference>
<name>A0A160V7Q3_9ZZZZ</name>
<organism evidence="17">
    <name type="scientific">hydrothermal vent metagenome</name>
    <dbReference type="NCBI Taxonomy" id="652676"/>
    <lineage>
        <taxon>unclassified sequences</taxon>
        <taxon>metagenomes</taxon>
        <taxon>ecological metagenomes</taxon>
    </lineage>
</organism>
<keyword evidence="10" id="KW-0460">Magnesium</keyword>
<dbReference type="Gene3D" id="3.40.50.1220">
    <property type="entry name" value="TPP-binding domain"/>
    <property type="match status" value="1"/>
</dbReference>
<dbReference type="EMBL" id="FAXA01000152">
    <property type="protein sequence ID" value="CUV01934.1"/>
    <property type="molecule type" value="Genomic_DNA"/>
</dbReference>
<dbReference type="EC" id="2.2.1.6" evidence="6"/>
<feature type="domain" description="Thiamine pyrophosphate enzyme N-terminal TPP-binding" evidence="16">
    <location>
        <begin position="4"/>
        <end position="117"/>
    </location>
</feature>
<evidence type="ECO:0000259" key="15">
    <source>
        <dbReference type="Pfam" id="PF02775"/>
    </source>
</evidence>
<dbReference type="InterPro" id="IPR039368">
    <property type="entry name" value="AHAS_TPP"/>
</dbReference>
<evidence type="ECO:0000256" key="8">
    <source>
        <dbReference type="ARBA" id="ARBA00022679"/>
    </source>
</evidence>
<evidence type="ECO:0000256" key="13">
    <source>
        <dbReference type="RuleBase" id="RU362132"/>
    </source>
</evidence>
<evidence type="ECO:0000256" key="1">
    <source>
        <dbReference type="ARBA" id="ARBA00001946"/>
    </source>
</evidence>
<dbReference type="Pfam" id="PF02775">
    <property type="entry name" value="TPP_enzyme_C"/>
    <property type="match status" value="1"/>
</dbReference>
<dbReference type="GO" id="GO:0009099">
    <property type="term" value="P:L-valine biosynthetic process"/>
    <property type="evidence" value="ECO:0007669"/>
    <property type="project" value="UniProtKB-UniPathway"/>
</dbReference>
<reference evidence="17" key="1">
    <citation type="submission" date="2015-10" db="EMBL/GenBank/DDBJ databases">
        <authorList>
            <person name="Gilbert D.G."/>
        </authorList>
    </citation>
    <scope>NUCLEOTIDE SEQUENCE</scope>
</reference>
<evidence type="ECO:0000256" key="7">
    <source>
        <dbReference type="ARBA" id="ARBA00022605"/>
    </source>
</evidence>
<keyword evidence="11 13" id="KW-0786">Thiamine pyrophosphate</keyword>
<dbReference type="UniPathway" id="UPA00047">
    <property type="reaction ID" value="UER00055"/>
</dbReference>
<evidence type="ECO:0000256" key="4">
    <source>
        <dbReference type="ARBA" id="ARBA00005025"/>
    </source>
</evidence>
<dbReference type="SUPFAM" id="SSF52518">
    <property type="entry name" value="Thiamin diphosphate-binding fold (THDP-binding)"/>
    <property type="match status" value="2"/>
</dbReference>
<sequence>MELTGAEIVCESLLREGADVCFGLPGGAVLPLYGALSSYPAIRHILVRHEQAAVMAADGYARATGKVGVCIATSGPGATNLVTGIASAQMDSVPLVAITGQVPRPAIGTDAFQETDVTGVTLPITKHNMLVMDVKDVAQAIHDAFHIARTGRPGPVLVDIPRDVLLGEKTEFMWPTETKLPGYKTPGEAPDDQVAAAAELINKAQKPLIMSGHGVLISHAYRLMTELAEKAQIPVITTLLGISAIPSDHELNLGMSGMHGMAYNNLAIDEADLIIGLGMRFDDRVTGRISAFAPNAKFLHIDIDASEIDKNVKTTVGVVGDLNAVLGQLLPKIEPNVHIDWRRRIDQLKVEHPSHLVRKSDELLPQYVLKRLTEVTQGRGIVVTGVGMHQMWAAQHCKFSEPNTFITSGGLGTMGFEVPAALGAQIGRPDTTVWSVCGDGGFQMTMCDIATAVENHAEVKFAILNNNSLGLVHQLQELFFEKDYVASEYSANPDFVKIADAYGIRGIRVTKQEDVVDAVQQAMETAGPVIVDFIVKEDEGLFPFIPNGQSVKEMLEEPAFEEIA</sequence>